<dbReference type="Gene3D" id="3.40.50.1000">
    <property type="entry name" value="HAD superfamily/HAD-like"/>
    <property type="match status" value="1"/>
</dbReference>
<dbReference type="EMBL" id="CP059075">
    <property type="protein sequence ID" value="QRE03895.1"/>
    <property type="molecule type" value="Genomic_DNA"/>
</dbReference>
<reference evidence="1 2" key="1">
    <citation type="submission" date="2020-07" db="EMBL/GenBank/DDBJ databases">
        <title>Genomic characterization of Flavobacterium psychrophilum strains.</title>
        <authorList>
            <person name="Castillo D."/>
            <person name="Jorgensen J."/>
            <person name="Middelboe M."/>
        </authorList>
    </citation>
    <scope>NUCLEOTIDE SEQUENCE [LARGE SCALE GENOMIC DNA]</scope>
    <source>
        <strain evidence="1 2">FPS-R7</strain>
    </source>
</reference>
<name>A0A076NW38_FLAPS</name>
<dbReference type="NCBIfam" id="TIGR01549">
    <property type="entry name" value="HAD-SF-IA-v1"/>
    <property type="match status" value="1"/>
</dbReference>
<accession>A0A076NW38</accession>
<dbReference type="InterPro" id="IPR036412">
    <property type="entry name" value="HAD-like_sf"/>
</dbReference>
<dbReference type="InterPro" id="IPR052550">
    <property type="entry name" value="Pyrimidine_5'-ntase_YjjG"/>
</dbReference>
<dbReference type="SFLD" id="SFLDG01129">
    <property type="entry name" value="C1.5:_HAD__Beta-PGM__Phosphata"/>
    <property type="match status" value="1"/>
</dbReference>
<dbReference type="SUPFAM" id="SSF56784">
    <property type="entry name" value="HAD-like"/>
    <property type="match status" value="1"/>
</dbReference>
<evidence type="ECO:0000313" key="2">
    <source>
        <dbReference type="Proteomes" id="UP000596329"/>
    </source>
</evidence>
<dbReference type="OMA" id="RFEAILC"/>
<proteinExistence type="predicted"/>
<dbReference type="PANTHER" id="PTHR47478:SF1">
    <property type="entry name" value="PYRIMIDINE 5'-NUCLEOTIDASE YJJG"/>
    <property type="match status" value="1"/>
</dbReference>
<dbReference type="Pfam" id="PF00702">
    <property type="entry name" value="Hydrolase"/>
    <property type="match status" value="1"/>
</dbReference>
<dbReference type="InterPro" id="IPR011951">
    <property type="entry name" value="HAD-SF_hydro_IA_YjjG/PynA"/>
</dbReference>
<dbReference type="KEGG" id="fpc:FPSM_02264"/>
<dbReference type="InterPro" id="IPR023198">
    <property type="entry name" value="PGP-like_dom2"/>
</dbReference>
<dbReference type="PANTHER" id="PTHR47478">
    <property type="match status" value="1"/>
</dbReference>
<dbReference type="InterPro" id="IPR023214">
    <property type="entry name" value="HAD_sf"/>
</dbReference>
<evidence type="ECO:0000313" key="1">
    <source>
        <dbReference type="EMBL" id="QRE03895.1"/>
    </source>
</evidence>
<dbReference type="Proteomes" id="UP000596329">
    <property type="component" value="Chromosome"/>
</dbReference>
<organism evidence="1 2">
    <name type="scientific">Flavobacterium psychrophilum</name>
    <dbReference type="NCBI Taxonomy" id="96345"/>
    <lineage>
        <taxon>Bacteria</taxon>
        <taxon>Pseudomonadati</taxon>
        <taxon>Bacteroidota</taxon>
        <taxon>Flavobacteriia</taxon>
        <taxon>Flavobacteriales</taxon>
        <taxon>Flavobacteriaceae</taxon>
        <taxon>Flavobacterium</taxon>
    </lineage>
</organism>
<dbReference type="RefSeq" id="WP_011963481.1">
    <property type="nucleotide sequence ID" value="NZ_BCNG01000001.1"/>
</dbReference>
<dbReference type="InterPro" id="IPR006439">
    <property type="entry name" value="HAD-SF_hydro_IA"/>
</dbReference>
<dbReference type="NCBIfam" id="TIGR02254">
    <property type="entry name" value="YjjG_YfnB"/>
    <property type="match status" value="1"/>
</dbReference>
<sequence>MKHSIKHIFFDLDHTLWDFDKNSELAFGLILSNYFPDIKIEDFVAIYAPINQACWKLYQKDKITHQELRYKRLKDTFDILNQKISDKQIDLISDEYIEFLPDFNHLFDNAIEVLNFLSENYQLHIITNGFAQVQDKKLNNSNISHYFQTITNSELAGAKKPNPIIFEHALKVANAQKHESIMIGDCLDADVKGALDFGIEAIFFNPNKIQVPQSINQIANLAELIKLF</sequence>
<protein>
    <submittedName>
        <fullName evidence="1">Noncanonical pyrimidine nucleotidase, YjjG family</fullName>
    </submittedName>
</protein>
<dbReference type="GO" id="GO:0008253">
    <property type="term" value="F:5'-nucleotidase activity"/>
    <property type="evidence" value="ECO:0007669"/>
    <property type="project" value="InterPro"/>
</dbReference>
<dbReference type="AlphaFoldDB" id="A0A076NW38"/>
<dbReference type="SFLD" id="SFLDS00003">
    <property type="entry name" value="Haloacid_Dehalogenase"/>
    <property type="match status" value="1"/>
</dbReference>
<dbReference type="GeneID" id="66553254"/>
<gene>
    <name evidence="1" type="ORF">H0H26_13610</name>
</gene>
<dbReference type="Gene3D" id="1.10.150.240">
    <property type="entry name" value="Putative phosphatase, domain 2"/>
    <property type="match status" value="1"/>
</dbReference>
<dbReference type="CDD" id="cd04305">
    <property type="entry name" value="HAD_Neu5Ac-Pase_like"/>
    <property type="match status" value="1"/>
</dbReference>